<dbReference type="Gene3D" id="1.10.30.10">
    <property type="entry name" value="High mobility group box domain"/>
    <property type="match status" value="1"/>
</dbReference>
<dbReference type="SUPFAM" id="SSF47095">
    <property type="entry name" value="HMG-box"/>
    <property type="match status" value="1"/>
</dbReference>
<dbReference type="InterPro" id="IPR036910">
    <property type="entry name" value="HMG_box_dom_sf"/>
</dbReference>
<dbReference type="SMART" id="SM00398">
    <property type="entry name" value="HMG"/>
    <property type="match status" value="1"/>
</dbReference>
<dbReference type="PROSITE" id="PS50118">
    <property type="entry name" value="HMG_BOX_2"/>
    <property type="match status" value="1"/>
</dbReference>
<evidence type="ECO:0000256" key="4">
    <source>
        <dbReference type="PROSITE-ProRule" id="PRU00267"/>
    </source>
</evidence>
<sequence>MGQPHDRSRHHFLRRPQQQTAPTTLHFTFPNMPKAAKDSSPPPKTRRPRATKKAAKDPNKPKRPMTAFFIFSGEHRDEVKKANPDLKVGQIAKVLGERWRALSDAEKAKYQVKVDAEKKRYDAEMEAYNAAGGAAAAAHEDEEEDDE</sequence>
<gene>
    <name evidence="7" type="ORF">BCR44DRAFT_36128</name>
</gene>
<dbReference type="PANTHER" id="PTHR48112">
    <property type="entry name" value="HIGH MOBILITY GROUP PROTEIN DSP1"/>
    <property type="match status" value="1"/>
</dbReference>
<dbReference type="OrthoDB" id="1919336at2759"/>
<feature type="compositionally biased region" description="Polar residues" evidence="5">
    <location>
        <begin position="16"/>
        <end position="26"/>
    </location>
</feature>
<dbReference type="EMBL" id="MCFL01000005">
    <property type="protein sequence ID" value="ORZ39441.1"/>
    <property type="molecule type" value="Genomic_DNA"/>
</dbReference>
<evidence type="ECO:0000256" key="3">
    <source>
        <dbReference type="ARBA" id="ARBA00043963"/>
    </source>
</evidence>
<dbReference type="STRING" id="765915.A0A1Y2I0E0"/>
<keyword evidence="1 4" id="KW-0238">DNA-binding</keyword>
<keyword evidence="2 4" id="KW-0539">Nucleus</keyword>
<dbReference type="GO" id="GO:0005634">
    <property type="term" value="C:nucleus"/>
    <property type="evidence" value="ECO:0007669"/>
    <property type="project" value="UniProtKB-UniRule"/>
</dbReference>
<evidence type="ECO:0000256" key="5">
    <source>
        <dbReference type="SAM" id="MobiDB-lite"/>
    </source>
</evidence>
<evidence type="ECO:0000259" key="6">
    <source>
        <dbReference type="PROSITE" id="PS50118"/>
    </source>
</evidence>
<dbReference type="InterPro" id="IPR009071">
    <property type="entry name" value="HMG_box_dom"/>
</dbReference>
<feature type="DNA-binding region" description="HMG box" evidence="4">
    <location>
        <begin position="61"/>
        <end position="129"/>
    </location>
</feature>
<protein>
    <submittedName>
        <fullName evidence="7">High mobility group box domain-containing protein</fullName>
    </submittedName>
</protein>
<feature type="region of interest" description="Disordered" evidence="5">
    <location>
        <begin position="1"/>
        <end position="64"/>
    </location>
</feature>
<evidence type="ECO:0000313" key="8">
    <source>
        <dbReference type="Proteomes" id="UP000193411"/>
    </source>
</evidence>
<dbReference type="PRINTS" id="PR00886">
    <property type="entry name" value="HIGHMOBLTY12"/>
</dbReference>
<proteinExistence type="inferred from homology"/>
<dbReference type="Pfam" id="PF00505">
    <property type="entry name" value="HMG_box"/>
    <property type="match status" value="1"/>
</dbReference>
<reference evidence="7 8" key="1">
    <citation type="submission" date="2016-07" db="EMBL/GenBank/DDBJ databases">
        <title>Pervasive Adenine N6-methylation of Active Genes in Fungi.</title>
        <authorList>
            <consortium name="DOE Joint Genome Institute"/>
            <person name="Mondo S.J."/>
            <person name="Dannebaum R.O."/>
            <person name="Kuo R.C."/>
            <person name="Labutti K."/>
            <person name="Haridas S."/>
            <person name="Kuo A."/>
            <person name="Salamov A."/>
            <person name="Ahrendt S.R."/>
            <person name="Lipzen A."/>
            <person name="Sullivan W."/>
            <person name="Andreopoulos W.B."/>
            <person name="Clum A."/>
            <person name="Lindquist E."/>
            <person name="Daum C."/>
            <person name="Ramamoorthy G.K."/>
            <person name="Gryganskyi A."/>
            <person name="Culley D."/>
            <person name="Magnuson J.K."/>
            <person name="James T.Y."/>
            <person name="O'Malley M.A."/>
            <person name="Stajich J.E."/>
            <person name="Spatafora J.W."/>
            <person name="Visel A."/>
            <person name="Grigoriev I.V."/>
        </authorList>
    </citation>
    <scope>NUCLEOTIDE SEQUENCE [LARGE SCALE GENOMIC DNA]</scope>
    <source>
        <strain evidence="7 8">PL171</strain>
    </source>
</reference>
<accession>A0A1Y2I0E0</accession>
<name>A0A1Y2I0E0_9FUNG</name>
<evidence type="ECO:0000313" key="7">
    <source>
        <dbReference type="EMBL" id="ORZ39441.1"/>
    </source>
</evidence>
<organism evidence="7 8">
    <name type="scientific">Catenaria anguillulae PL171</name>
    <dbReference type="NCBI Taxonomy" id="765915"/>
    <lineage>
        <taxon>Eukaryota</taxon>
        <taxon>Fungi</taxon>
        <taxon>Fungi incertae sedis</taxon>
        <taxon>Blastocladiomycota</taxon>
        <taxon>Blastocladiomycetes</taxon>
        <taxon>Blastocladiales</taxon>
        <taxon>Catenariaceae</taxon>
        <taxon>Catenaria</taxon>
    </lineage>
</organism>
<dbReference type="AlphaFoldDB" id="A0A1Y2I0E0"/>
<feature type="compositionally biased region" description="Basic residues" evidence="5">
    <location>
        <begin position="44"/>
        <end position="53"/>
    </location>
</feature>
<keyword evidence="8" id="KW-1185">Reference proteome</keyword>
<dbReference type="Proteomes" id="UP000193411">
    <property type="component" value="Unassembled WGS sequence"/>
</dbReference>
<dbReference type="GO" id="GO:0003677">
    <property type="term" value="F:DNA binding"/>
    <property type="evidence" value="ECO:0007669"/>
    <property type="project" value="UniProtKB-UniRule"/>
</dbReference>
<dbReference type="FunFam" id="1.10.30.10:FF:000016">
    <property type="entry name" value="FACT complex subunit SSRP1"/>
    <property type="match status" value="1"/>
</dbReference>
<feature type="domain" description="HMG box" evidence="6">
    <location>
        <begin position="61"/>
        <end position="129"/>
    </location>
</feature>
<evidence type="ECO:0000256" key="1">
    <source>
        <dbReference type="ARBA" id="ARBA00023125"/>
    </source>
</evidence>
<dbReference type="InterPro" id="IPR050342">
    <property type="entry name" value="HMGB"/>
</dbReference>
<evidence type="ECO:0000256" key="2">
    <source>
        <dbReference type="ARBA" id="ARBA00023242"/>
    </source>
</evidence>
<comment type="caution">
    <text evidence="7">The sequence shown here is derived from an EMBL/GenBank/DDBJ whole genome shotgun (WGS) entry which is preliminary data.</text>
</comment>
<comment type="similarity">
    <text evidence="3">Belongs to the NHP6 family.</text>
</comment>